<keyword evidence="4" id="KW-1185">Reference proteome</keyword>
<dbReference type="InterPro" id="IPR000572">
    <property type="entry name" value="OxRdtase_Mopterin-bd_dom"/>
</dbReference>
<dbReference type="Proteomes" id="UP000269689">
    <property type="component" value="Unassembled WGS sequence"/>
</dbReference>
<gene>
    <name evidence="3" type="ORF">EDD53_0017</name>
</gene>
<name>A0A3N4ULN5_9RHOB</name>
<accession>A0A3N4ULN5</accession>
<proteinExistence type="predicted"/>
<dbReference type="Pfam" id="PF00174">
    <property type="entry name" value="Oxidored_molyb"/>
    <property type="match status" value="1"/>
</dbReference>
<dbReference type="EMBL" id="RKQK01000001">
    <property type="protein sequence ID" value="RPE70908.1"/>
    <property type="molecule type" value="Genomic_DNA"/>
</dbReference>
<organism evidence="3 4">
    <name type="scientific">Pacificibacter maritimus</name>
    <dbReference type="NCBI Taxonomy" id="762213"/>
    <lineage>
        <taxon>Bacteria</taxon>
        <taxon>Pseudomonadati</taxon>
        <taxon>Pseudomonadota</taxon>
        <taxon>Alphaproteobacteria</taxon>
        <taxon>Rhodobacterales</taxon>
        <taxon>Roseobacteraceae</taxon>
        <taxon>Pacificibacter</taxon>
    </lineage>
</organism>
<dbReference type="SUPFAM" id="SSF56524">
    <property type="entry name" value="Oxidoreductase molybdopterin-binding domain"/>
    <property type="match status" value="1"/>
</dbReference>
<dbReference type="Gene3D" id="3.90.420.10">
    <property type="entry name" value="Oxidoreductase, molybdopterin-binding domain"/>
    <property type="match status" value="1"/>
</dbReference>
<feature type="chain" id="PRO_5018082287" description="Oxidoreductase molybdopterin-binding domain-containing protein" evidence="1">
    <location>
        <begin position="22"/>
        <end position="156"/>
    </location>
</feature>
<comment type="caution">
    <text evidence="3">The sequence shown here is derived from an EMBL/GenBank/DDBJ whole genome shotgun (WGS) entry which is preliminary data.</text>
</comment>
<evidence type="ECO:0000313" key="3">
    <source>
        <dbReference type="EMBL" id="RPE70908.1"/>
    </source>
</evidence>
<dbReference type="RefSeq" id="WP_123791175.1">
    <property type="nucleotide sequence ID" value="NZ_RKQK01000001.1"/>
</dbReference>
<sequence>MSFLKSILMVSALCLPVTAFAQEVVLTVNQGEESVALTMEDLKSMPFDEFATTTQWTQGGMQVFKGVSLKDFVARFDVTEGTMRATAINDYTVEIPVSDAVENGPIIAYALNGEAMSVRENGPLWVIYPFDQNEEYQSEIYYSRSIWQLDRVTFAE</sequence>
<reference evidence="3 4" key="1">
    <citation type="submission" date="2018-11" db="EMBL/GenBank/DDBJ databases">
        <title>Genomic Encyclopedia of Type Strains, Phase IV (KMG-IV): sequencing the most valuable type-strain genomes for metagenomic binning, comparative biology and taxonomic classification.</title>
        <authorList>
            <person name="Goeker M."/>
        </authorList>
    </citation>
    <scope>NUCLEOTIDE SEQUENCE [LARGE SCALE GENOMIC DNA]</scope>
    <source>
        <strain evidence="3 4">DSM 104731</strain>
    </source>
</reference>
<keyword evidence="1" id="KW-0732">Signal</keyword>
<evidence type="ECO:0000256" key="1">
    <source>
        <dbReference type="SAM" id="SignalP"/>
    </source>
</evidence>
<protein>
    <recommendedName>
        <fullName evidence="2">Oxidoreductase molybdopterin-binding domain-containing protein</fullName>
    </recommendedName>
</protein>
<feature type="domain" description="Oxidoreductase molybdopterin-binding" evidence="2">
    <location>
        <begin position="31"/>
        <end position="129"/>
    </location>
</feature>
<dbReference type="OrthoDB" id="9798763at2"/>
<evidence type="ECO:0000313" key="4">
    <source>
        <dbReference type="Proteomes" id="UP000269689"/>
    </source>
</evidence>
<dbReference type="InterPro" id="IPR036374">
    <property type="entry name" value="OxRdtase_Mopterin-bd_sf"/>
</dbReference>
<evidence type="ECO:0000259" key="2">
    <source>
        <dbReference type="Pfam" id="PF00174"/>
    </source>
</evidence>
<feature type="signal peptide" evidence="1">
    <location>
        <begin position="1"/>
        <end position="21"/>
    </location>
</feature>
<dbReference type="AlphaFoldDB" id="A0A3N4ULN5"/>